<gene>
    <name evidence="1" type="ORF">TRIUR3_21887</name>
</gene>
<protein>
    <submittedName>
        <fullName evidence="1">Uncharacterized protein</fullName>
    </submittedName>
</protein>
<accession>M7ZRR1</accession>
<evidence type="ECO:0000313" key="1">
    <source>
        <dbReference type="EMBL" id="EMS62321.1"/>
    </source>
</evidence>
<sequence length="207" mass="23117">MGRLRFTVSSWWMALLDLENDMLAGDYLPDSDQIEVDQITAADLVDLTNTTTTSRDRPGGRFWVLIESDEENEGEIEQVMQAPLPVFTPEPPPDSKHSMERLRSKAPTLKKMIKPWIGPIPMLRNELVLQHINFSHGTRGLPCISSQLKSHVPDHAPVFSSLPTTVDFSSQDLALELILDQMLVKKGNVACLRVFIPWTSLPASAAT</sequence>
<reference evidence="1" key="1">
    <citation type="journal article" date="2013" name="Nature">
        <title>Draft genome of the wheat A-genome progenitor Triticum urartu.</title>
        <authorList>
            <person name="Ling H.Q."/>
            <person name="Zhao S."/>
            <person name="Liu D."/>
            <person name="Wang J."/>
            <person name="Sun H."/>
            <person name="Zhang C."/>
            <person name="Fan H."/>
            <person name="Li D."/>
            <person name="Dong L."/>
            <person name="Tao Y."/>
            <person name="Gao C."/>
            <person name="Wu H."/>
            <person name="Li Y."/>
            <person name="Cui Y."/>
            <person name="Guo X."/>
            <person name="Zheng S."/>
            <person name="Wang B."/>
            <person name="Yu K."/>
            <person name="Liang Q."/>
            <person name="Yang W."/>
            <person name="Lou X."/>
            <person name="Chen J."/>
            <person name="Feng M."/>
            <person name="Jian J."/>
            <person name="Zhang X."/>
            <person name="Luo G."/>
            <person name="Jiang Y."/>
            <person name="Liu J."/>
            <person name="Wang Z."/>
            <person name="Sha Y."/>
            <person name="Zhang B."/>
            <person name="Wu H."/>
            <person name="Tang D."/>
            <person name="Shen Q."/>
            <person name="Xue P."/>
            <person name="Zou S."/>
            <person name="Wang X."/>
            <person name="Liu X."/>
            <person name="Wang F."/>
            <person name="Yang Y."/>
            <person name="An X."/>
            <person name="Dong Z."/>
            <person name="Zhang K."/>
            <person name="Zhang X."/>
            <person name="Luo M.C."/>
            <person name="Dvorak J."/>
            <person name="Tong Y."/>
            <person name="Wang J."/>
            <person name="Yang H."/>
            <person name="Li Z."/>
            <person name="Wang D."/>
            <person name="Zhang A."/>
            <person name="Wang J."/>
        </authorList>
    </citation>
    <scope>NUCLEOTIDE SEQUENCE</scope>
</reference>
<organism evidence="1">
    <name type="scientific">Triticum urartu</name>
    <name type="common">Red wild einkorn</name>
    <name type="synonym">Crithodium urartu</name>
    <dbReference type="NCBI Taxonomy" id="4572"/>
    <lineage>
        <taxon>Eukaryota</taxon>
        <taxon>Viridiplantae</taxon>
        <taxon>Streptophyta</taxon>
        <taxon>Embryophyta</taxon>
        <taxon>Tracheophyta</taxon>
        <taxon>Spermatophyta</taxon>
        <taxon>Magnoliopsida</taxon>
        <taxon>Liliopsida</taxon>
        <taxon>Poales</taxon>
        <taxon>Poaceae</taxon>
        <taxon>BOP clade</taxon>
        <taxon>Pooideae</taxon>
        <taxon>Triticodae</taxon>
        <taxon>Triticeae</taxon>
        <taxon>Triticinae</taxon>
        <taxon>Triticum</taxon>
    </lineage>
</organism>
<dbReference type="EMBL" id="KD084577">
    <property type="protein sequence ID" value="EMS62321.1"/>
    <property type="molecule type" value="Genomic_DNA"/>
</dbReference>
<proteinExistence type="predicted"/>
<name>M7ZRR1_TRIUA</name>
<dbReference type="AlphaFoldDB" id="M7ZRR1"/>